<proteinExistence type="predicted"/>
<keyword evidence="2" id="KW-1185">Reference proteome</keyword>
<comment type="caution">
    <text evidence="1">The sequence shown here is derived from an EMBL/GenBank/DDBJ whole genome shotgun (WGS) entry which is preliminary data.</text>
</comment>
<sequence>MSTENKFPIRIPFFASVIGSIEEPGVMGKDWYGLPVSTYEVKTIAAGEMLVVKHVSAGVVRGNVPYPTENINDLGEIGFIADNGDRCSHLLPFTRKEPGALLFTSQSICLYVPSNAILFVSVPLIGDQSGGAKIDVSGYSVTT</sequence>
<dbReference type="Proteomes" id="UP000717534">
    <property type="component" value="Unassembled WGS sequence"/>
</dbReference>
<gene>
    <name evidence="1" type="ORF">JYU06_02510</name>
</gene>
<dbReference type="EMBL" id="JAFITO010000013">
    <property type="protein sequence ID" value="MBN4068382.1"/>
    <property type="molecule type" value="Genomic_DNA"/>
</dbReference>
<protein>
    <submittedName>
        <fullName evidence="1">Uncharacterized protein</fullName>
    </submittedName>
</protein>
<evidence type="ECO:0000313" key="2">
    <source>
        <dbReference type="Proteomes" id="UP000717534"/>
    </source>
</evidence>
<organism evidence="1 2">
    <name type="scientific">Desulfotalea psychrophila</name>
    <dbReference type="NCBI Taxonomy" id="84980"/>
    <lineage>
        <taxon>Bacteria</taxon>
        <taxon>Pseudomonadati</taxon>
        <taxon>Thermodesulfobacteriota</taxon>
        <taxon>Desulfobulbia</taxon>
        <taxon>Desulfobulbales</taxon>
        <taxon>Desulfocapsaceae</taxon>
        <taxon>Desulfotalea</taxon>
    </lineage>
</organism>
<name>A0ABS3AUR5_9BACT</name>
<reference evidence="1 2" key="1">
    <citation type="submission" date="2021-02" db="EMBL/GenBank/DDBJ databases">
        <title>Activity-based single-cell genomes from oceanic crustal fluid captures similar information to metagenomic and metatranscriptomic surveys with orders of magnitude less sampling.</title>
        <authorList>
            <person name="D'Angelo T.S."/>
            <person name="Orcutt B.N."/>
        </authorList>
    </citation>
    <scope>NUCLEOTIDE SEQUENCE [LARGE SCALE GENOMIC DNA]</scope>
    <source>
        <strain evidence="1">AH-315-G02</strain>
    </source>
</reference>
<accession>A0ABS3AUR5</accession>
<evidence type="ECO:0000313" key="1">
    <source>
        <dbReference type="EMBL" id="MBN4068382.1"/>
    </source>
</evidence>